<dbReference type="EMBL" id="BMOO01000001">
    <property type="protein sequence ID" value="GGM58246.1"/>
    <property type="molecule type" value="Genomic_DNA"/>
</dbReference>
<feature type="transmembrane region" description="Helical" evidence="1">
    <location>
        <begin position="12"/>
        <end position="29"/>
    </location>
</feature>
<dbReference type="AlphaFoldDB" id="A0A830FX99"/>
<evidence type="ECO:0000256" key="1">
    <source>
        <dbReference type="SAM" id="Phobius"/>
    </source>
</evidence>
<keyword evidence="1" id="KW-0812">Transmembrane</keyword>
<comment type="caution">
    <text evidence="2">The sequence shown here is derived from an EMBL/GenBank/DDBJ whole genome shotgun (WGS) entry which is preliminary data.</text>
</comment>
<feature type="transmembrane region" description="Helical" evidence="1">
    <location>
        <begin position="35"/>
        <end position="52"/>
    </location>
</feature>
<dbReference type="Proteomes" id="UP000614609">
    <property type="component" value="Unassembled WGS sequence"/>
</dbReference>
<reference evidence="3" key="3">
    <citation type="submission" date="2021-03" db="EMBL/GenBank/DDBJ databases">
        <title>Genomic Encyclopedia of Type Strains, Phase IV (KMG-IV): sequencing the most valuable type-strain genomes for metagenomic binning, comparative biology and taxonomic classification.</title>
        <authorList>
            <person name="Goeker M."/>
        </authorList>
    </citation>
    <scope>NUCLEOTIDE SEQUENCE</scope>
    <source>
        <strain evidence="3">DSM 22443</strain>
    </source>
</reference>
<dbReference type="RefSeq" id="WP_188869589.1">
    <property type="nucleotide sequence ID" value="NZ_BMOO01000001.1"/>
</dbReference>
<reference evidence="2" key="2">
    <citation type="submission" date="2020-09" db="EMBL/GenBank/DDBJ databases">
        <authorList>
            <person name="Sun Q."/>
            <person name="Ohkuma M."/>
        </authorList>
    </citation>
    <scope>NUCLEOTIDE SEQUENCE</scope>
    <source>
        <strain evidence="2">JCM 16108</strain>
    </source>
</reference>
<keyword evidence="4" id="KW-1185">Reference proteome</keyword>
<proteinExistence type="predicted"/>
<organism evidence="2 4">
    <name type="scientific">Halarchaeum rubridurum</name>
    <dbReference type="NCBI Taxonomy" id="489911"/>
    <lineage>
        <taxon>Archaea</taxon>
        <taxon>Methanobacteriati</taxon>
        <taxon>Methanobacteriota</taxon>
        <taxon>Stenosarchaea group</taxon>
        <taxon>Halobacteria</taxon>
        <taxon>Halobacteriales</taxon>
        <taxon>Halobacteriaceae</taxon>
    </lineage>
</organism>
<protein>
    <submittedName>
        <fullName evidence="2">Uncharacterized protein</fullName>
    </submittedName>
</protein>
<evidence type="ECO:0000313" key="4">
    <source>
        <dbReference type="Proteomes" id="UP000614609"/>
    </source>
</evidence>
<accession>A0A830FX99</accession>
<dbReference type="Proteomes" id="UP000765891">
    <property type="component" value="Unassembled WGS sequence"/>
</dbReference>
<keyword evidence="1" id="KW-1133">Transmembrane helix</keyword>
<keyword evidence="1" id="KW-0472">Membrane</keyword>
<evidence type="ECO:0000313" key="3">
    <source>
        <dbReference type="EMBL" id="MBP1954217.1"/>
    </source>
</evidence>
<dbReference type="EMBL" id="JAGGKO010000001">
    <property type="protein sequence ID" value="MBP1954217.1"/>
    <property type="molecule type" value="Genomic_DNA"/>
</dbReference>
<sequence length="61" mass="6255">MDDATVFEFKLLVAGTALMVTGATLLGTAPTLTSLAYFGLVAGLLMLLGGLTDQSARYADS</sequence>
<name>A0A830FX99_9EURY</name>
<gene>
    <name evidence="2" type="ORF">GCM10009017_05510</name>
    <name evidence="3" type="ORF">J2752_001098</name>
</gene>
<reference evidence="2" key="1">
    <citation type="journal article" date="2014" name="Int. J. Syst. Evol. Microbiol.">
        <title>Complete genome sequence of Corynebacterium casei LMG S-19264T (=DSM 44701T), isolated from a smear-ripened cheese.</title>
        <authorList>
            <consortium name="US DOE Joint Genome Institute (JGI-PGF)"/>
            <person name="Walter F."/>
            <person name="Albersmeier A."/>
            <person name="Kalinowski J."/>
            <person name="Ruckert C."/>
        </authorList>
    </citation>
    <scope>NUCLEOTIDE SEQUENCE</scope>
    <source>
        <strain evidence="2">JCM 16108</strain>
    </source>
</reference>
<evidence type="ECO:0000313" key="2">
    <source>
        <dbReference type="EMBL" id="GGM58246.1"/>
    </source>
</evidence>